<dbReference type="HOGENOM" id="CLU_404728_0_0_2"/>
<reference evidence="8 9" key="1">
    <citation type="journal article" date="2012" name="J. Bacteriol.">
        <title>Draft Genome Sequence of an Ammonia-Oxidizing Archaeon, "Candidatus Nitrosopumilus sediminis" AR2, from Svalbard in the Arctic Circle.</title>
        <authorList>
            <person name="Park S.J."/>
            <person name="Kim J.G."/>
            <person name="Jung M.Y."/>
            <person name="Kim S.J."/>
            <person name="Cha I.T."/>
            <person name="Ghai R."/>
            <person name="Martin-Cuadrado A.B."/>
            <person name="Rodriguez-Valera F."/>
            <person name="Rhee S.K."/>
        </authorList>
    </citation>
    <scope>NUCLEOTIDE SEQUENCE [LARGE SCALE GENOMIC DNA]</scope>
    <source>
        <strain evidence="8 9">AR2</strain>
    </source>
</reference>
<dbReference type="SFLD" id="SFLDG01123">
    <property type="entry name" value="methyltransferase_(Class_B)"/>
    <property type="match status" value="1"/>
</dbReference>
<feature type="domain" description="Radical SAM core" evidence="7">
    <location>
        <begin position="197"/>
        <end position="424"/>
    </location>
</feature>
<dbReference type="PANTHER" id="PTHR43409:SF16">
    <property type="entry name" value="SLR0320 PROTEIN"/>
    <property type="match status" value="1"/>
</dbReference>
<dbReference type="GO" id="GO:0005829">
    <property type="term" value="C:cytosol"/>
    <property type="evidence" value="ECO:0007669"/>
    <property type="project" value="TreeGrafter"/>
</dbReference>
<dbReference type="Pfam" id="PF04055">
    <property type="entry name" value="Radical_SAM"/>
    <property type="match status" value="1"/>
</dbReference>
<dbReference type="InterPro" id="IPR034466">
    <property type="entry name" value="Methyltransferase_Class_B"/>
</dbReference>
<dbReference type="STRING" id="1229909.NSED_09965"/>
<dbReference type="CDD" id="cd01335">
    <property type="entry name" value="Radical_SAM"/>
    <property type="match status" value="1"/>
</dbReference>
<dbReference type="InterPro" id="IPR007197">
    <property type="entry name" value="rSAM"/>
</dbReference>
<dbReference type="InterPro" id="IPR023404">
    <property type="entry name" value="rSAM_horseshoe"/>
</dbReference>
<dbReference type="GO" id="GO:0051539">
    <property type="term" value="F:4 iron, 4 sulfur cluster binding"/>
    <property type="evidence" value="ECO:0007669"/>
    <property type="project" value="UniProtKB-KW"/>
</dbReference>
<evidence type="ECO:0000259" key="6">
    <source>
        <dbReference type="PROSITE" id="PS51332"/>
    </source>
</evidence>
<dbReference type="SUPFAM" id="SSF102114">
    <property type="entry name" value="Radical SAM enzymes"/>
    <property type="match status" value="1"/>
</dbReference>
<gene>
    <name evidence="8" type="ORF">NSED_09965</name>
</gene>
<keyword evidence="3" id="KW-0479">Metal-binding</keyword>
<evidence type="ECO:0000313" key="9">
    <source>
        <dbReference type="Proteomes" id="UP000006100"/>
    </source>
</evidence>
<evidence type="ECO:0000256" key="3">
    <source>
        <dbReference type="ARBA" id="ARBA00022723"/>
    </source>
</evidence>
<evidence type="ECO:0000256" key="5">
    <source>
        <dbReference type="ARBA" id="ARBA00023014"/>
    </source>
</evidence>
<evidence type="ECO:0000256" key="1">
    <source>
        <dbReference type="ARBA" id="ARBA00001966"/>
    </source>
</evidence>
<dbReference type="PATRIC" id="fig|1229909.8.peg.2170"/>
<dbReference type="KEGG" id="nir:NSED_09965"/>
<dbReference type="EMBL" id="CP003843">
    <property type="protein sequence ID" value="AFS83779.1"/>
    <property type="molecule type" value="Genomic_DNA"/>
</dbReference>
<dbReference type="eggNOG" id="arCOG01356">
    <property type="taxonomic scope" value="Archaea"/>
</dbReference>
<organism evidence="8 9">
    <name type="scientific">Candidatus Nitrosopumilus sediminis</name>
    <dbReference type="NCBI Taxonomy" id="1229909"/>
    <lineage>
        <taxon>Archaea</taxon>
        <taxon>Nitrososphaerota</taxon>
        <taxon>Nitrososphaeria</taxon>
        <taxon>Nitrosopumilales</taxon>
        <taxon>Nitrosopumilaceae</taxon>
        <taxon>Nitrosopumilus</taxon>
    </lineage>
</organism>
<comment type="cofactor">
    <cofactor evidence="1">
        <name>[4Fe-4S] cluster</name>
        <dbReference type="ChEBI" id="CHEBI:49883"/>
    </cofactor>
</comment>
<dbReference type="SFLD" id="SFLDS00029">
    <property type="entry name" value="Radical_SAM"/>
    <property type="match status" value="1"/>
</dbReference>
<dbReference type="RefSeq" id="WP_014966142.1">
    <property type="nucleotide sequence ID" value="NC_018656.1"/>
</dbReference>
<name>K0BEA8_9ARCH</name>
<dbReference type="GeneID" id="13697239"/>
<dbReference type="PROSITE" id="PS51918">
    <property type="entry name" value="RADICAL_SAM"/>
    <property type="match status" value="1"/>
</dbReference>
<evidence type="ECO:0000256" key="4">
    <source>
        <dbReference type="ARBA" id="ARBA00023004"/>
    </source>
</evidence>
<dbReference type="GO" id="GO:0031419">
    <property type="term" value="F:cobalamin binding"/>
    <property type="evidence" value="ECO:0007669"/>
    <property type="project" value="InterPro"/>
</dbReference>
<dbReference type="Proteomes" id="UP000006100">
    <property type="component" value="Chromosome"/>
</dbReference>
<dbReference type="InterPro" id="IPR058240">
    <property type="entry name" value="rSAM_sf"/>
</dbReference>
<evidence type="ECO:0000313" key="8">
    <source>
        <dbReference type="EMBL" id="AFS83779.1"/>
    </source>
</evidence>
<dbReference type="GO" id="GO:0003824">
    <property type="term" value="F:catalytic activity"/>
    <property type="evidence" value="ECO:0007669"/>
    <property type="project" value="InterPro"/>
</dbReference>
<dbReference type="SMART" id="SM00729">
    <property type="entry name" value="Elp3"/>
    <property type="match status" value="1"/>
</dbReference>
<dbReference type="Gene3D" id="3.80.30.20">
    <property type="entry name" value="tm_1862 like domain"/>
    <property type="match status" value="1"/>
</dbReference>
<dbReference type="GO" id="GO:0046872">
    <property type="term" value="F:metal ion binding"/>
    <property type="evidence" value="ECO:0007669"/>
    <property type="project" value="UniProtKB-KW"/>
</dbReference>
<keyword evidence="4" id="KW-0408">Iron</keyword>
<dbReference type="OrthoDB" id="2305at2157"/>
<dbReference type="InterPro" id="IPR051198">
    <property type="entry name" value="BchE-like"/>
</dbReference>
<dbReference type="InterPro" id="IPR006158">
    <property type="entry name" value="Cobalamin-bd"/>
</dbReference>
<dbReference type="PROSITE" id="PS51332">
    <property type="entry name" value="B12_BINDING"/>
    <property type="match status" value="1"/>
</dbReference>
<dbReference type="AlphaFoldDB" id="K0BEA8"/>
<feature type="domain" description="B12-binding" evidence="6">
    <location>
        <begin position="11"/>
        <end position="146"/>
    </location>
</feature>
<sequence>MINISPLKIYLGDLTYDTVGLSTEVFPLNIGYIASYCKKLFGDKVEISLFKYIDELDKAINDNPPDILGLSNYAWCHQVGLEMFRILLQQNPYAITVWGGPNFPRDIPSQEEFMKKYSEVDLYVPVDGETGFSNIVGKALEAKTREEIKNKVLSNPIDGCISKDKNGKLQYSNPVIRINNLDDIPSPYLTGILDKFFDGKLSPMIQTNRGCPFSCTFCTDGSDLVRKVNQFSLDRIRDELEYIGKKVPKNIHSMTISDLNFGMYPRDADICRIVAKIQEKYDYPRLIQTTTGKNKKEKVIEAVKLLNGALRLMMSVQSMDGQVLENIRRSNISIEHILDLAPTIKENGLSTTAEVILGLPGETYDSHIETLRSLVKANLNYVRPYTLMLLNGAEMNSPEQREKWGFKTKFRILAKDFAKLSNGKKVVEVEEVVIETNTLSFEEYLELRLLAFIMFVTNIGLVFEPLLKFLREQDMDVFELFNQTLKQKKNAPKKIIHVFEQFENSTRDELWNSSEEIQKNYQNENEYRKLLDGEDGINVLQHYQAIVMFENMNEWTDYTLDVAHSLLKTNKKLNDKLEREFIDVANYCRGLSHDPLSRNRMISKPKFLFHYDIKKWLSTPDVKLSTFELSTPISMIFSFSKDQLKLVEDGLDSCGDTMIGKSRIFRWIPPNSIWRKPFVLN</sequence>
<proteinExistence type="predicted"/>
<evidence type="ECO:0000256" key="2">
    <source>
        <dbReference type="ARBA" id="ARBA00022691"/>
    </source>
</evidence>
<keyword evidence="2" id="KW-0949">S-adenosyl-L-methionine</keyword>
<protein>
    <submittedName>
        <fullName evidence="8">Cobalamin B12-binding domain-containing protein</fullName>
    </submittedName>
</protein>
<dbReference type="PANTHER" id="PTHR43409">
    <property type="entry name" value="ANAEROBIC MAGNESIUM-PROTOPORPHYRIN IX MONOMETHYL ESTER CYCLASE-RELATED"/>
    <property type="match status" value="1"/>
</dbReference>
<evidence type="ECO:0000259" key="7">
    <source>
        <dbReference type="PROSITE" id="PS51918"/>
    </source>
</evidence>
<keyword evidence="5" id="KW-0411">Iron-sulfur</keyword>
<accession>K0BEA8</accession>
<keyword evidence="9" id="KW-1185">Reference proteome</keyword>
<dbReference type="InterPro" id="IPR006638">
    <property type="entry name" value="Elp3/MiaA/NifB-like_rSAM"/>
</dbReference>
<dbReference type="SFLD" id="SFLDG01082">
    <property type="entry name" value="B12-binding_domain_containing"/>
    <property type="match status" value="1"/>
</dbReference>